<organism evidence="7 8">
    <name type="scientific">Miscanthus lutarioriparius</name>
    <dbReference type="NCBI Taxonomy" id="422564"/>
    <lineage>
        <taxon>Eukaryota</taxon>
        <taxon>Viridiplantae</taxon>
        <taxon>Streptophyta</taxon>
        <taxon>Embryophyta</taxon>
        <taxon>Tracheophyta</taxon>
        <taxon>Spermatophyta</taxon>
        <taxon>Magnoliopsida</taxon>
        <taxon>Liliopsida</taxon>
        <taxon>Poales</taxon>
        <taxon>Poaceae</taxon>
        <taxon>PACMAD clade</taxon>
        <taxon>Panicoideae</taxon>
        <taxon>Andropogonodae</taxon>
        <taxon>Andropogoneae</taxon>
        <taxon>Saccharinae</taxon>
        <taxon>Miscanthus</taxon>
    </lineage>
</organism>
<dbReference type="GO" id="GO:0005737">
    <property type="term" value="C:cytoplasm"/>
    <property type="evidence" value="ECO:0007669"/>
    <property type="project" value="UniProtKB-ARBA"/>
</dbReference>
<dbReference type="OrthoDB" id="657601at2759"/>
<dbReference type="GO" id="GO:0010256">
    <property type="term" value="P:endomembrane system organization"/>
    <property type="evidence" value="ECO:0007669"/>
    <property type="project" value="TreeGrafter"/>
</dbReference>
<evidence type="ECO:0000313" key="8">
    <source>
        <dbReference type="Proteomes" id="UP000604825"/>
    </source>
</evidence>
<dbReference type="InterPro" id="IPR007770">
    <property type="entry name" value="DMP"/>
</dbReference>
<gene>
    <name evidence="7" type="ORF">NCGR_LOCUS60945</name>
</gene>
<evidence type="ECO:0000256" key="2">
    <source>
        <dbReference type="ARBA" id="ARBA00008707"/>
    </source>
</evidence>
<evidence type="ECO:0000256" key="5">
    <source>
        <dbReference type="ARBA" id="ARBA00023136"/>
    </source>
</evidence>
<dbReference type="GO" id="GO:0016020">
    <property type="term" value="C:membrane"/>
    <property type="evidence" value="ECO:0007669"/>
    <property type="project" value="UniProtKB-SubCell"/>
</dbReference>
<proteinExistence type="inferred from homology"/>
<keyword evidence="8" id="KW-1185">Reference proteome</keyword>
<dbReference type="PANTHER" id="PTHR31621:SF28">
    <property type="entry name" value="OS01G0368700 PROTEIN"/>
    <property type="match status" value="1"/>
</dbReference>
<accession>A0A811S397</accession>
<keyword evidence="4 6" id="KW-1133">Transmembrane helix</keyword>
<protein>
    <submittedName>
        <fullName evidence="7">Uncharacterized protein</fullName>
    </submittedName>
</protein>
<keyword evidence="5 6" id="KW-0472">Membrane</keyword>
<comment type="caution">
    <text evidence="7">The sequence shown here is derived from an EMBL/GenBank/DDBJ whole genome shotgun (WGS) entry which is preliminary data.</text>
</comment>
<dbReference type="AlphaFoldDB" id="A0A811S397"/>
<feature type="transmembrane region" description="Helical" evidence="6">
    <location>
        <begin position="244"/>
        <end position="263"/>
    </location>
</feature>
<reference evidence="7" key="1">
    <citation type="submission" date="2020-10" db="EMBL/GenBank/DDBJ databases">
        <authorList>
            <person name="Han B."/>
            <person name="Lu T."/>
            <person name="Zhao Q."/>
            <person name="Huang X."/>
            <person name="Zhao Y."/>
        </authorList>
    </citation>
    <scope>NUCLEOTIDE SEQUENCE</scope>
</reference>
<evidence type="ECO:0000256" key="1">
    <source>
        <dbReference type="ARBA" id="ARBA00004141"/>
    </source>
</evidence>
<sequence>MMHYIIMPYGHFEDGDQISSGRLITLLPRDIFMPVAMAYLVSTLGNAPGCKCATFGKRDEIKLRPNSHGRRRLVYPRHEAADATLPHGASGSTKAPAPLVDKTLCCACDIIKLLPTGTVMAFHALAPSFSNHGVCGTASRYLTLTLIGDCAASCLLLSFTDSLVGHDGRLYYGMATPRGFYPFNFDGTCDERRRRFANIPRMKIKALDFVHALISAVLFVVVALGNAGIQSCLLPDIRPDAREVLMNLPVGLGFLSSMVFMIFPTTRKSIGYTDLMPHQQEEDGKRSNNNAV</sequence>
<evidence type="ECO:0000256" key="3">
    <source>
        <dbReference type="ARBA" id="ARBA00022692"/>
    </source>
</evidence>
<keyword evidence="3 6" id="KW-0812">Transmembrane</keyword>
<dbReference type="PANTHER" id="PTHR31621">
    <property type="entry name" value="PROTEIN DMP3"/>
    <property type="match status" value="1"/>
</dbReference>
<name>A0A811S397_9POAL</name>
<evidence type="ECO:0000256" key="6">
    <source>
        <dbReference type="SAM" id="Phobius"/>
    </source>
</evidence>
<comment type="similarity">
    <text evidence="2">Belongs to the plant DMP1 protein family.</text>
</comment>
<dbReference type="Proteomes" id="UP000604825">
    <property type="component" value="Unassembled WGS sequence"/>
</dbReference>
<comment type="subcellular location">
    <subcellularLocation>
        <location evidence="1">Membrane</location>
        <topology evidence="1">Multi-pass membrane protein</topology>
    </subcellularLocation>
</comment>
<feature type="transmembrane region" description="Helical" evidence="6">
    <location>
        <begin position="204"/>
        <end position="224"/>
    </location>
</feature>
<evidence type="ECO:0000313" key="7">
    <source>
        <dbReference type="EMBL" id="CAD6336847.1"/>
    </source>
</evidence>
<dbReference type="EMBL" id="CAJGYO010000018">
    <property type="protein sequence ID" value="CAD6336847.1"/>
    <property type="molecule type" value="Genomic_DNA"/>
</dbReference>
<evidence type="ECO:0000256" key="4">
    <source>
        <dbReference type="ARBA" id="ARBA00022989"/>
    </source>
</evidence>
<dbReference type="Pfam" id="PF05078">
    <property type="entry name" value="DUF679"/>
    <property type="match status" value="1"/>
</dbReference>